<dbReference type="AlphaFoldDB" id="A0A9D1WHT8"/>
<dbReference type="NCBIfam" id="TIGR01093">
    <property type="entry name" value="aroD"/>
    <property type="match status" value="1"/>
</dbReference>
<dbReference type="Gene3D" id="3.20.20.70">
    <property type="entry name" value="Aldolase class I"/>
    <property type="match status" value="1"/>
</dbReference>
<dbReference type="Proteomes" id="UP000886817">
    <property type="component" value="Unassembled WGS sequence"/>
</dbReference>
<reference evidence="6" key="2">
    <citation type="submission" date="2021-04" db="EMBL/GenBank/DDBJ databases">
        <authorList>
            <person name="Gilroy R."/>
        </authorList>
    </citation>
    <scope>NUCLEOTIDE SEQUENCE</scope>
    <source>
        <strain evidence="6">ChiSjej1B19-8411</strain>
    </source>
</reference>
<dbReference type="CDD" id="cd00502">
    <property type="entry name" value="DHQase_I"/>
    <property type="match status" value="1"/>
</dbReference>
<feature type="binding site" evidence="5">
    <location>
        <position position="214"/>
    </location>
    <ligand>
        <name>3-dehydroquinate</name>
        <dbReference type="ChEBI" id="CHEBI:32364"/>
    </ligand>
</feature>
<evidence type="ECO:0000313" key="7">
    <source>
        <dbReference type="Proteomes" id="UP000886817"/>
    </source>
</evidence>
<dbReference type="EC" id="4.2.1.10" evidence="5"/>
<comment type="catalytic activity">
    <reaction evidence="1 5">
        <text>3-dehydroquinate = 3-dehydroshikimate + H2O</text>
        <dbReference type="Rhea" id="RHEA:21096"/>
        <dbReference type="ChEBI" id="CHEBI:15377"/>
        <dbReference type="ChEBI" id="CHEBI:16630"/>
        <dbReference type="ChEBI" id="CHEBI:32364"/>
        <dbReference type="EC" id="4.2.1.10"/>
    </reaction>
</comment>
<keyword evidence="2 5" id="KW-0057">Aromatic amino acid biosynthesis</keyword>
<sequence>MTQTLRLKNVTIGEGVPKICVPMVGQTKAELEQEAVALVQAGADMAEWRADFFEGIFAPGEVRETLEALIDKLGQIPMIFTIRTSEEGGNLQISTKDYVNINQNVSQLGLADLIDVEAARHTGEMRRLIARIHQDGGKVIASSHNFSCTPERKELLKILKTLDGAGGDILKIAVTPSTLFDVWELLECTNEMTVEYTDKPVVTMSMGEKGSLSRFSGEIFGSAITFGVVGKASAPGQIPIEELRELMSMFHHEAEQKR</sequence>
<accession>A0A9D1WHT8</accession>
<dbReference type="InterPro" id="IPR050146">
    <property type="entry name" value="Type-I_3-dehydroquinase"/>
</dbReference>
<dbReference type="HAMAP" id="MF_00214">
    <property type="entry name" value="AroD"/>
    <property type="match status" value="1"/>
</dbReference>
<dbReference type="GO" id="GO:0009073">
    <property type="term" value="P:aromatic amino acid family biosynthetic process"/>
    <property type="evidence" value="ECO:0007669"/>
    <property type="project" value="UniProtKB-KW"/>
</dbReference>
<dbReference type="FunFam" id="3.20.20.70:FF:000047">
    <property type="entry name" value="3-dehydroquinate dehydratase"/>
    <property type="match status" value="1"/>
</dbReference>
<dbReference type="GO" id="GO:0046279">
    <property type="term" value="P:3,4-dihydroxybenzoate biosynthetic process"/>
    <property type="evidence" value="ECO:0007669"/>
    <property type="project" value="UniProtKB-ARBA"/>
</dbReference>
<organism evidence="6 7">
    <name type="scientific">Candidatus Blautia gallistercoris</name>
    <dbReference type="NCBI Taxonomy" id="2838490"/>
    <lineage>
        <taxon>Bacteria</taxon>
        <taxon>Bacillati</taxon>
        <taxon>Bacillota</taxon>
        <taxon>Clostridia</taxon>
        <taxon>Lachnospirales</taxon>
        <taxon>Lachnospiraceae</taxon>
        <taxon>Blautia</taxon>
    </lineage>
</organism>
<evidence type="ECO:0000256" key="1">
    <source>
        <dbReference type="ARBA" id="ARBA00001864"/>
    </source>
</evidence>
<dbReference type="GO" id="GO:0009423">
    <property type="term" value="P:chorismate biosynthetic process"/>
    <property type="evidence" value="ECO:0007669"/>
    <property type="project" value="UniProtKB-UniRule"/>
</dbReference>
<feature type="binding site" evidence="5">
    <location>
        <position position="233"/>
    </location>
    <ligand>
        <name>3-dehydroquinate</name>
        <dbReference type="ChEBI" id="CHEBI:32364"/>
    </ligand>
</feature>
<feature type="binding site" evidence="5">
    <location>
        <position position="237"/>
    </location>
    <ligand>
        <name>3-dehydroquinate</name>
        <dbReference type="ChEBI" id="CHEBI:32364"/>
    </ligand>
</feature>
<dbReference type="SUPFAM" id="SSF51569">
    <property type="entry name" value="Aldolase"/>
    <property type="match status" value="1"/>
</dbReference>
<evidence type="ECO:0000313" key="6">
    <source>
        <dbReference type="EMBL" id="HIX59431.1"/>
    </source>
</evidence>
<name>A0A9D1WHT8_9FIRM</name>
<dbReference type="InterPro" id="IPR013785">
    <property type="entry name" value="Aldolase_TIM"/>
</dbReference>
<comment type="caution">
    <text evidence="6">The sequence shown here is derived from an EMBL/GenBank/DDBJ whole genome shotgun (WGS) entry which is preliminary data.</text>
</comment>
<protein>
    <recommendedName>
        <fullName evidence="5">3-dehydroquinate dehydratase</fullName>
        <shortName evidence="5">3-dehydroquinase</shortName>
        <ecNumber evidence="5">4.2.1.10</ecNumber>
    </recommendedName>
    <alternativeName>
        <fullName evidence="5">Type I DHQase</fullName>
    </alternativeName>
    <alternativeName>
        <fullName evidence="5">Type I dehydroquinase</fullName>
        <shortName evidence="5">DHQ1</shortName>
    </alternativeName>
</protein>
<comment type="similarity">
    <text evidence="5">Belongs to the type-I 3-dehydroquinase family.</text>
</comment>
<evidence type="ECO:0000256" key="2">
    <source>
        <dbReference type="ARBA" id="ARBA00023141"/>
    </source>
</evidence>
<reference evidence="6" key="1">
    <citation type="journal article" date="2021" name="PeerJ">
        <title>Extensive microbial diversity within the chicken gut microbiome revealed by metagenomics and culture.</title>
        <authorList>
            <person name="Gilroy R."/>
            <person name="Ravi A."/>
            <person name="Getino M."/>
            <person name="Pursley I."/>
            <person name="Horton D.L."/>
            <person name="Alikhan N.F."/>
            <person name="Baker D."/>
            <person name="Gharbi K."/>
            <person name="Hall N."/>
            <person name="Watson M."/>
            <person name="Adriaenssens E.M."/>
            <person name="Foster-Nyarko E."/>
            <person name="Jarju S."/>
            <person name="Secka A."/>
            <person name="Antonio M."/>
            <person name="Oren A."/>
            <person name="Chaudhuri R.R."/>
            <person name="La Ragione R."/>
            <person name="Hildebrand F."/>
            <person name="Pallen M.J."/>
        </authorList>
    </citation>
    <scope>NUCLEOTIDE SEQUENCE</scope>
    <source>
        <strain evidence="6">ChiSjej1B19-8411</strain>
    </source>
</reference>
<evidence type="ECO:0000256" key="5">
    <source>
        <dbReference type="HAMAP-Rule" id="MF_00214"/>
    </source>
</evidence>
<dbReference type="Pfam" id="PF01487">
    <property type="entry name" value="DHquinase_I"/>
    <property type="match status" value="1"/>
</dbReference>
<dbReference type="InterPro" id="IPR001381">
    <property type="entry name" value="DHquinase_I"/>
</dbReference>
<feature type="binding site" evidence="5">
    <location>
        <begin position="47"/>
        <end position="49"/>
    </location>
    <ligand>
        <name>3-dehydroquinate</name>
        <dbReference type="ChEBI" id="CHEBI:32364"/>
    </ligand>
</feature>
<keyword evidence="3 5" id="KW-0456">Lyase</keyword>
<dbReference type="GO" id="GO:0008652">
    <property type="term" value="P:amino acid biosynthetic process"/>
    <property type="evidence" value="ECO:0007669"/>
    <property type="project" value="UniProtKB-KW"/>
</dbReference>
<feature type="active site" description="Schiff-base intermediate with substrate" evidence="5">
    <location>
        <position position="171"/>
    </location>
</feature>
<comment type="function">
    <text evidence="5">Involved in the third step of the chorismate pathway, which leads to the biosynthesis of aromatic amino acids. Catalyzes the cis-dehydration of 3-dehydroquinate (DHQ) and introduces the first double bond of the aromatic ring to yield 3-dehydroshikimate.</text>
</comment>
<comment type="pathway">
    <text evidence="5">Metabolic intermediate biosynthesis; chorismate biosynthesis; chorismate from D-erythrose 4-phosphate and phosphoenolpyruvate: step 3/7.</text>
</comment>
<comment type="subunit">
    <text evidence="5">Homodimer.</text>
</comment>
<comment type="caution">
    <text evidence="5">Lacks conserved residue(s) required for the propagation of feature annotation.</text>
</comment>
<evidence type="ECO:0000256" key="4">
    <source>
        <dbReference type="ARBA" id="ARBA00023270"/>
    </source>
</evidence>
<dbReference type="PANTHER" id="PTHR43699">
    <property type="entry name" value="3-DEHYDROQUINATE DEHYDRATASE"/>
    <property type="match status" value="1"/>
</dbReference>
<feature type="binding site" evidence="5">
    <location>
        <position position="83"/>
    </location>
    <ligand>
        <name>3-dehydroquinate</name>
        <dbReference type="ChEBI" id="CHEBI:32364"/>
    </ligand>
</feature>
<keyword evidence="4 5" id="KW-0704">Schiff base</keyword>
<proteinExistence type="inferred from homology"/>
<gene>
    <name evidence="5 6" type="primary">aroD</name>
    <name evidence="6" type="ORF">IAA45_06940</name>
</gene>
<keyword evidence="5" id="KW-0028">Amino-acid biosynthesis</keyword>
<dbReference type="EMBL" id="DXEX01000152">
    <property type="protein sequence ID" value="HIX59431.1"/>
    <property type="molecule type" value="Genomic_DNA"/>
</dbReference>
<dbReference type="PANTHER" id="PTHR43699:SF1">
    <property type="entry name" value="3-DEHYDROQUINATE DEHYDRATASE"/>
    <property type="match status" value="1"/>
</dbReference>
<evidence type="ECO:0000256" key="3">
    <source>
        <dbReference type="ARBA" id="ARBA00023239"/>
    </source>
</evidence>
<feature type="active site" description="Proton donor/acceptor" evidence="5">
    <location>
        <position position="144"/>
    </location>
</feature>
<dbReference type="GO" id="GO:0003855">
    <property type="term" value="F:3-dehydroquinate dehydratase activity"/>
    <property type="evidence" value="ECO:0007669"/>
    <property type="project" value="UniProtKB-UniRule"/>
</dbReference>